<proteinExistence type="inferred from homology"/>
<dbReference type="PANTHER" id="PTHR31826">
    <property type="entry name" value="NICALIN"/>
    <property type="match status" value="1"/>
</dbReference>
<evidence type="ECO:0000256" key="9">
    <source>
        <dbReference type="SAM" id="Phobius"/>
    </source>
</evidence>
<evidence type="ECO:0000256" key="5">
    <source>
        <dbReference type="ARBA" id="ARBA00022824"/>
    </source>
</evidence>
<keyword evidence="5" id="KW-0256">Endoplasmic reticulum</keyword>
<feature type="transmembrane region" description="Helical" evidence="9">
    <location>
        <begin position="501"/>
        <end position="520"/>
    </location>
</feature>
<dbReference type="Pfam" id="PF05450">
    <property type="entry name" value="Nicastrin"/>
    <property type="match status" value="1"/>
</dbReference>
<dbReference type="GO" id="GO:0005789">
    <property type="term" value="C:endoplasmic reticulum membrane"/>
    <property type="evidence" value="ECO:0007669"/>
    <property type="project" value="UniProtKB-SubCell"/>
</dbReference>
<feature type="signal peptide" evidence="10">
    <location>
        <begin position="1"/>
        <end position="30"/>
    </location>
</feature>
<gene>
    <name evidence="11" type="ORF">GSOID_T00013220001</name>
</gene>
<keyword evidence="6 9" id="KW-1133">Transmembrane helix</keyword>
<dbReference type="Gene3D" id="3.40.630.10">
    <property type="entry name" value="Zn peptidases"/>
    <property type="match status" value="1"/>
</dbReference>
<evidence type="ECO:0000256" key="1">
    <source>
        <dbReference type="ARBA" id="ARBA00004389"/>
    </source>
</evidence>
<dbReference type="SUPFAM" id="SSF53187">
    <property type="entry name" value="Zn-dependent exopeptidases"/>
    <property type="match status" value="1"/>
</dbReference>
<evidence type="ECO:0000256" key="8">
    <source>
        <dbReference type="ARBA" id="ARBA00023180"/>
    </source>
</evidence>
<name>E4WZ69_OIKDI</name>
<dbReference type="InParanoid" id="E4WZ69"/>
<keyword evidence="8" id="KW-0325">Glycoprotein</keyword>
<evidence type="ECO:0008006" key="13">
    <source>
        <dbReference type="Google" id="ProtNLM"/>
    </source>
</evidence>
<evidence type="ECO:0000313" key="11">
    <source>
        <dbReference type="EMBL" id="CBY22464.1"/>
    </source>
</evidence>
<dbReference type="GO" id="GO:0009966">
    <property type="term" value="P:regulation of signal transduction"/>
    <property type="evidence" value="ECO:0007669"/>
    <property type="project" value="InterPro"/>
</dbReference>
<sequence length="546" mass="60594">MWLDDLFPGEWKFSMAVVPIFLLCIAPTEASYEFPAYRMYQYDYQSADVTDREAFGSSVAQVSFEGRAPDAKQITRKNVVMNLLDITSKQSFNSLLEKNPGSVLIILPDFMRTEDFRNVTKETLDQIAEAERALLDFPVTQIPIYFSYETAELKQIQEELKDLSDMSGASAVLYAGSAVLHQFSVTQKQPEVLKAQLDAIESRLDGISGSPTILVTTKMDAFASSFALARGANSAASGLGVTLEIARSLSMLFIDDSTRPQYNILFAIMPADSINYVSTRNWLDAKDKNENSATLKNIHLAICLDALGSSSDGKLYAHVSKRPADGTLGNKFLKSLEAAASVNSLELELIHKKINIQDESRKWQHERFAFKKVPSITLSTFADPESPNRRSLADFSSRIDKHQYATVTKTIGAGLLNTLYKNKAITHGIEVNGDAAFAWVENLSASQSSAGNFTKRSFNDIKKHMDTFTSNIELVNVGQGIDLYNTHEVVMSQFLVRPPIFDLYLGSVVGLWLGLVYLLITNFNEIIACLKPLLSRPDLIKGKKIN</sequence>
<keyword evidence="12" id="KW-1185">Reference proteome</keyword>
<evidence type="ECO:0000256" key="4">
    <source>
        <dbReference type="ARBA" id="ARBA00022729"/>
    </source>
</evidence>
<dbReference type="Proteomes" id="UP000001307">
    <property type="component" value="Unassembled WGS sequence"/>
</dbReference>
<evidence type="ECO:0000256" key="10">
    <source>
        <dbReference type="SAM" id="SignalP"/>
    </source>
</evidence>
<dbReference type="AlphaFoldDB" id="E4WZ69"/>
<protein>
    <recommendedName>
        <fullName evidence="13">Nicalin</fullName>
    </recommendedName>
</protein>
<dbReference type="FunCoup" id="E4WZ69">
    <property type="interactions" value="906"/>
</dbReference>
<dbReference type="OrthoDB" id="5913609at2759"/>
<evidence type="ECO:0000256" key="3">
    <source>
        <dbReference type="ARBA" id="ARBA00022692"/>
    </source>
</evidence>
<keyword evidence="3 9" id="KW-0812">Transmembrane</keyword>
<evidence type="ECO:0000256" key="2">
    <source>
        <dbReference type="ARBA" id="ARBA00007717"/>
    </source>
</evidence>
<organism evidence="11">
    <name type="scientific">Oikopleura dioica</name>
    <name type="common">Tunicate</name>
    <dbReference type="NCBI Taxonomy" id="34765"/>
    <lineage>
        <taxon>Eukaryota</taxon>
        <taxon>Metazoa</taxon>
        <taxon>Chordata</taxon>
        <taxon>Tunicata</taxon>
        <taxon>Appendicularia</taxon>
        <taxon>Copelata</taxon>
        <taxon>Oikopleuridae</taxon>
        <taxon>Oikopleura</taxon>
    </lineage>
</organism>
<evidence type="ECO:0000256" key="7">
    <source>
        <dbReference type="ARBA" id="ARBA00023136"/>
    </source>
</evidence>
<evidence type="ECO:0000313" key="12">
    <source>
        <dbReference type="Proteomes" id="UP000001307"/>
    </source>
</evidence>
<keyword evidence="7 9" id="KW-0472">Membrane</keyword>
<reference evidence="11" key="1">
    <citation type="journal article" date="2010" name="Science">
        <title>Plasticity of animal genome architecture unmasked by rapid evolution of a pelagic tunicate.</title>
        <authorList>
            <person name="Denoeud F."/>
            <person name="Henriet S."/>
            <person name="Mungpakdee S."/>
            <person name="Aury J.M."/>
            <person name="Da Silva C."/>
            <person name="Brinkmann H."/>
            <person name="Mikhaleva J."/>
            <person name="Olsen L.C."/>
            <person name="Jubin C."/>
            <person name="Canestro C."/>
            <person name="Bouquet J.M."/>
            <person name="Danks G."/>
            <person name="Poulain J."/>
            <person name="Campsteijn C."/>
            <person name="Adamski M."/>
            <person name="Cross I."/>
            <person name="Yadetie F."/>
            <person name="Muffato M."/>
            <person name="Louis A."/>
            <person name="Butcher S."/>
            <person name="Tsagkogeorga G."/>
            <person name="Konrad A."/>
            <person name="Singh S."/>
            <person name="Jensen M.F."/>
            <person name="Cong E.H."/>
            <person name="Eikeseth-Otteraa H."/>
            <person name="Noel B."/>
            <person name="Anthouard V."/>
            <person name="Porcel B.M."/>
            <person name="Kachouri-Lafond R."/>
            <person name="Nishino A."/>
            <person name="Ugolini M."/>
            <person name="Chourrout P."/>
            <person name="Nishida H."/>
            <person name="Aasland R."/>
            <person name="Huzurbazar S."/>
            <person name="Westhof E."/>
            <person name="Delsuc F."/>
            <person name="Lehrach H."/>
            <person name="Reinhardt R."/>
            <person name="Weissenbach J."/>
            <person name="Roy S.W."/>
            <person name="Artiguenave F."/>
            <person name="Postlethwait J.H."/>
            <person name="Manak J.R."/>
            <person name="Thompson E.M."/>
            <person name="Jaillon O."/>
            <person name="Du Pasquier L."/>
            <person name="Boudinot P."/>
            <person name="Liberles D.A."/>
            <person name="Volff J.N."/>
            <person name="Philippe H."/>
            <person name="Lenhard B."/>
            <person name="Roest Crollius H."/>
            <person name="Wincker P."/>
            <person name="Chourrout D."/>
        </authorList>
    </citation>
    <scope>NUCLEOTIDE SEQUENCE [LARGE SCALE GENOMIC DNA]</scope>
</reference>
<evidence type="ECO:0000256" key="6">
    <source>
        <dbReference type="ARBA" id="ARBA00022989"/>
    </source>
</evidence>
<dbReference type="EMBL" id="FN653019">
    <property type="protein sequence ID" value="CBY22464.1"/>
    <property type="molecule type" value="Genomic_DNA"/>
</dbReference>
<dbReference type="InterPro" id="IPR016574">
    <property type="entry name" value="Nicalin"/>
</dbReference>
<keyword evidence="4 10" id="KW-0732">Signal</keyword>
<comment type="subcellular location">
    <subcellularLocation>
        <location evidence="1">Endoplasmic reticulum membrane</location>
        <topology evidence="1">Single-pass membrane protein</topology>
    </subcellularLocation>
</comment>
<comment type="similarity">
    <text evidence="2">Belongs to the nicastrin family.</text>
</comment>
<feature type="chain" id="PRO_5003192489" description="Nicalin" evidence="10">
    <location>
        <begin position="31"/>
        <end position="546"/>
    </location>
</feature>
<accession>E4WZ69</accession>